<accession>A0ABX0PJW7</accession>
<reference evidence="1 2" key="1">
    <citation type="submission" date="2020-03" db="EMBL/GenBank/DDBJ databases">
        <title>Genome sequence of strain Massilia sp. TW-1.</title>
        <authorList>
            <person name="Chaudhary D.K."/>
        </authorList>
    </citation>
    <scope>NUCLEOTIDE SEQUENCE [LARGE SCALE GENOMIC DNA]</scope>
    <source>
        <strain evidence="1 2">TW-1</strain>
    </source>
</reference>
<dbReference type="EMBL" id="JAAQOM010000019">
    <property type="protein sequence ID" value="NIA57092.1"/>
    <property type="molecule type" value="Genomic_DNA"/>
</dbReference>
<evidence type="ECO:0000313" key="2">
    <source>
        <dbReference type="Proteomes" id="UP000716322"/>
    </source>
</evidence>
<evidence type="ECO:0000313" key="1">
    <source>
        <dbReference type="EMBL" id="NIA57092.1"/>
    </source>
</evidence>
<organism evidence="1 2">
    <name type="scientific">Telluria antibiotica</name>
    <dbReference type="NCBI Taxonomy" id="2717319"/>
    <lineage>
        <taxon>Bacteria</taxon>
        <taxon>Pseudomonadati</taxon>
        <taxon>Pseudomonadota</taxon>
        <taxon>Betaproteobacteria</taxon>
        <taxon>Burkholderiales</taxon>
        <taxon>Oxalobacteraceae</taxon>
        <taxon>Telluria group</taxon>
        <taxon>Telluria</taxon>
    </lineage>
</organism>
<dbReference type="Proteomes" id="UP000716322">
    <property type="component" value="Unassembled WGS sequence"/>
</dbReference>
<comment type="caution">
    <text evidence="1">The sequence shown here is derived from an EMBL/GenBank/DDBJ whole genome shotgun (WGS) entry which is preliminary data.</text>
</comment>
<gene>
    <name evidence="1" type="ORF">HAV22_26060</name>
</gene>
<proteinExistence type="predicted"/>
<dbReference type="RefSeq" id="WP_166863339.1">
    <property type="nucleotide sequence ID" value="NZ_JAAQOM010000019.1"/>
</dbReference>
<sequence>MSWDVSVQRFGKEYESIADIPDTERCMELGSQTEIRRVISPFFPGVDWSDSTWGIFDSDDGSVEFNMGGDEPSTGFMMHIRASTKIVPTIVAMCRSERWQALDCSGGVFLERAMEPNSGLEDWATYRDHVTGRT</sequence>
<protein>
    <submittedName>
        <fullName evidence="1">Uncharacterized protein</fullName>
    </submittedName>
</protein>
<keyword evidence="2" id="KW-1185">Reference proteome</keyword>
<name>A0ABX0PJW7_9BURK</name>